<evidence type="ECO:0000313" key="2">
    <source>
        <dbReference type="EMBL" id="MDN0023313.1"/>
    </source>
</evidence>
<dbReference type="Proteomes" id="UP001168478">
    <property type="component" value="Unassembled WGS sequence"/>
</dbReference>
<evidence type="ECO:0000256" key="1">
    <source>
        <dbReference type="ARBA" id="ARBA00022679"/>
    </source>
</evidence>
<dbReference type="InterPro" id="IPR029044">
    <property type="entry name" value="Nucleotide-diphossugar_trans"/>
</dbReference>
<reference evidence="3" key="2">
    <citation type="submission" date="2023-08" db="EMBL/GenBank/DDBJ databases">
        <title>Identification and characterization of horizontal gene transfer across gut microbiota members of farm animals based on homology search.</title>
        <authorList>
            <person name="Schwarzerova J."/>
            <person name="Nykrynova M."/>
            <person name="Jureckova K."/>
            <person name="Cejkova D."/>
            <person name="Rychlik I."/>
        </authorList>
    </citation>
    <scope>NUCLEOTIDE SEQUENCE</scope>
    <source>
        <strain evidence="3">ET15</strain>
        <strain evidence="2">ET37</strain>
    </source>
</reference>
<name>A0AAW7JJC6_9BACT</name>
<dbReference type="InterPro" id="IPR051706">
    <property type="entry name" value="Glycosyltransferase_domain"/>
</dbReference>
<proteinExistence type="predicted"/>
<dbReference type="GO" id="GO:0016020">
    <property type="term" value="C:membrane"/>
    <property type="evidence" value="ECO:0007669"/>
    <property type="project" value="GOC"/>
</dbReference>
<dbReference type="GO" id="GO:0000030">
    <property type="term" value="F:mannosyltransferase activity"/>
    <property type="evidence" value="ECO:0007669"/>
    <property type="project" value="TreeGrafter"/>
</dbReference>
<keyword evidence="1" id="KW-0808">Transferase</keyword>
<dbReference type="EMBL" id="JAUEIF010000010">
    <property type="protein sequence ID" value="MDN0025954.1"/>
    <property type="molecule type" value="Genomic_DNA"/>
</dbReference>
<evidence type="ECO:0000313" key="4">
    <source>
        <dbReference type="Proteomes" id="UP001167831"/>
    </source>
</evidence>
<dbReference type="Pfam" id="PF04488">
    <property type="entry name" value="Gly_transf_sug"/>
    <property type="match status" value="1"/>
</dbReference>
<dbReference type="PANTHER" id="PTHR32385">
    <property type="entry name" value="MANNOSYL PHOSPHORYLINOSITOL CERAMIDE SYNTHASE"/>
    <property type="match status" value="1"/>
</dbReference>
<comment type="caution">
    <text evidence="3">The sequence shown here is derived from an EMBL/GenBank/DDBJ whole genome shotgun (WGS) entry which is preliminary data.</text>
</comment>
<accession>A0AAW7JJC6</accession>
<gene>
    <name evidence="2" type="ORF">QVN81_09810</name>
    <name evidence="3" type="ORF">QVN84_10555</name>
</gene>
<protein>
    <submittedName>
        <fullName evidence="3">Capsular polysaccharide synthesis protein</fullName>
    </submittedName>
</protein>
<dbReference type="InterPro" id="IPR007577">
    <property type="entry name" value="GlycoTrfase_DXD_sugar-bd_CS"/>
</dbReference>
<keyword evidence="4" id="KW-1185">Reference proteome</keyword>
<dbReference type="Proteomes" id="UP001167831">
    <property type="component" value="Unassembled WGS sequence"/>
</dbReference>
<reference evidence="3" key="1">
    <citation type="submission" date="2023-06" db="EMBL/GenBank/DDBJ databases">
        <authorList>
            <person name="Zeman M."/>
            <person name="Kubasova T."/>
            <person name="Jahodarova E."/>
            <person name="Nykrynova M."/>
            <person name="Rychlik I."/>
        </authorList>
    </citation>
    <scope>NUCLEOTIDE SEQUENCE</scope>
    <source>
        <strain evidence="3">ET15</strain>
        <strain evidence="2">ET37</strain>
    </source>
</reference>
<organism evidence="3 5">
    <name type="scientific">Leyella lascolaii</name>
    <dbReference type="NCBI Taxonomy" id="1776379"/>
    <lineage>
        <taxon>Bacteria</taxon>
        <taxon>Pseudomonadati</taxon>
        <taxon>Bacteroidota</taxon>
        <taxon>Bacteroidia</taxon>
        <taxon>Bacteroidales</taxon>
        <taxon>Prevotellaceae</taxon>
        <taxon>Leyella</taxon>
    </lineage>
</organism>
<sequence length="260" mass="30987">MIPKLIHYSWFSGEPYPEFLKECMATWKKWLPDYEFMLWDAKKLAECNNVFANEAVSVRKWAFAADFVRLYAVYHYGGIWLDTDIDMFKSFDPFLNDGMFIGREYYVHHEPGKEDFITLTSHCFGAEKEHPFIKECLEYYEHRHFIRSHNEKLPQELRYDMTIIPMVQMRLAENYGFDSRNSVNKLQVLSNGVHVYPYQWFDQPGYTSMKDVVCIHRVAQSWNPKAKGQTLRDVTNPKKKTLGYRKMMLQKKIADFILKL</sequence>
<dbReference type="Gene3D" id="3.90.550.20">
    <property type="match status" value="1"/>
</dbReference>
<dbReference type="PANTHER" id="PTHR32385:SF15">
    <property type="entry name" value="INOSITOL PHOSPHOCERAMIDE MANNOSYLTRANSFERASE 1"/>
    <property type="match status" value="1"/>
</dbReference>
<dbReference type="EMBL" id="JAUEIE010000010">
    <property type="protein sequence ID" value="MDN0023313.1"/>
    <property type="molecule type" value="Genomic_DNA"/>
</dbReference>
<dbReference type="GO" id="GO:0051999">
    <property type="term" value="P:mannosyl-inositol phosphorylceramide biosynthetic process"/>
    <property type="evidence" value="ECO:0007669"/>
    <property type="project" value="TreeGrafter"/>
</dbReference>
<dbReference type="SUPFAM" id="SSF53448">
    <property type="entry name" value="Nucleotide-diphospho-sugar transferases"/>
    <property type="match status" value="1"/>
</dbReference>
<dbReference type="RefSeq" id="WP_289825722.1">
    <property type="nucleotide sequence ID" value="NZ_JAUEIE010000010.1"/>
</dbReference>
<dbReference type="AlphaFoldDB" id="A0AAW7JJC6"/>
<evidence type="ECO:0000313" key="5">
    <source>
        <dbReference type="Proteomes" id="UP001168478"/>
    </source>
</evidence>
<evidence type="ECO:0000313" key="3">
    <source>
        <dbReference type="EMBL" id="MDN0025954.1"/>
    </source>
</evidence>